<dbReference type="InterPro" id="IPR005850">
    <property type="entry name" value="GalP_Utransf_C"/>
</dbReference>
<evidence type="ECO:0000313" key="13">
    <source>
        <dbReference type="EMBL" id="SLM52945.1"/>
    </source>
</evidence>
<evidence type="ECO:0000256" key="4">
    <source>
        <dbReference type="ARBA" id="ARBA00008706"/>
    </source>
</evidence>
<dbReference type="UniPathway" id="UPA00214"/>
<dbReference type="AlphaFoldDB" id="A0A1W1IJ36"/>
<dbReference type="GO" id="GO:0005737">
    <property type="term" value="C:cytoplasm"/>
    <property type="evidence" value="ECO:0007669"/>
    <property type="project" value="UniProtKB-SubCell"/>
</dbReference>
<keyword evidence="7 10" id="KW-0548">Nucleotidyltransferase</keyword>
<dbReference type="Pfam" id="PF02744">
    <property type="entry name" value="GalP_UDP_tr_C"/>
    <property type="match status" value="1"/>
</dbReference>
<evidence type="ECO:0000256" key="1">
    <source>
        <dbReference type="ARBA" id="ARBA00001107"/>
    </source>
</evidence>
<evidence type="ECO:0000256" key="9">
    <source>
        <dbReference type="ARBA" id="ARBA00023277"/>
    </source>
</evidence>
<keyword evidence="14" id="KW-1185">Reference proteome</keyword>
<dbReference type="Pfam" id="PF01087">
    <property type="entry name" value="GalP_UDP_transf"/>
    <property type="match status" value="1"/>
</dbReference>
<dbReference type="STRING" id="43064.SAMN04488086_11216"/>
<dbReference type="Proteomes" id="UP000195985">
    <property type="component" value="Unassembled WGS sequence"/>
</dbReference>
<dbReference type="OrthoDB" id="2293at2"/>
<feature type="domain" description="Galactose-1-phosphate uridyl transferase N-terminal" evidence="11">
    <location>
        <begin position="62"/>
        <end position="234"/>
    </location>
</feature>
<feature type="domain" description="Galactose-1-phosphate uridyl transferase C-terminal" evidence="12">
    <location>
        <begin position="250"/>
        <end position="443"/>
    </location>
</feature>
<protein>
    <recommendedName>
        <fullName evidence="10">Galactose-1-phosphate uridylyltransferase</fullName>
        <shortName evidence="10">Gal-1-P uridylyltransferase</shortName>
        <ecNumber evidence="10">2.7.7.12</ecNumber>
    </recommendedName>
    <alternativeName>
        <fullName evidence="10">UDP-glucose--hexose-1-phosphate uridylyltransferase</fullName>
    </alternativeName>
</protein>
<dbReference type="HAMAP" id="MF_00571">
    <property type="entry name" value="GalP_UDP_trans"/>
    <property type="match status" value="1"/>
</dbReference>
<evidence type="ECO:0000256" key="5">
    <source>
        <dbReference type="ARBA" id="ARBA00022490"/>
    </source>
</evidence>
<evidence type="ECO:0000256" key="6">
    <source>
        <dbReference type="ARBA" id="ARBA00022679"/>
    </source>
</evidence>
<evidence type="ECO:0000256" key="2">
    <source>
        <dbReference type="ARBA" id="ARBA00004496"/>
    </source>
</evidence>
<evidence type="ECO:0000313" key="14">
    <source>
        <dbReference type="Proteomes" id="UP000195985"/>
    </source>
</evidence>
<comment type="pathway">
    <text evidence="3 10">Carbohydrate metabolism; galactose metabolism.</text>
</comment>
<dbReference type="PANTHER" id="PTHR39191:SF1">
    <property type="entry name" value="DUF4922 DOMAIN-CONTAINING PROTEIN"/>
    <property type="match status" value="1"/>
</dbReference>
<comment type="catalytic activity">
    <reaction evidence="1 10">
        <text>alpha-D-galactose 1-phosphate + UDP-alpha-D-glucose = alpha-D-glucose 1-phosphate + UDP-alpha-D-galactose</text>
        <dbReference type="Rhea" id="RHEA:13989"/>
        <dbReference type="ChEBI" id="CHEBI:58336"/>
        <dbReference type="ChEBI" id="CHEBI:58601"/>
        <dbReference type="ChEBI" id="CHEBI:58885"/>
        <dbReference type="ChEBI" id="CHEBI:66914"/>
        <dbReference type="EC" id="2.7.7.12"/>
    </reaction>
</comment>
<keyword evidence="9 10" id="KW-0119">Carbohydrate metabolism</keyword>
<proteinExistence type="inferred from homology"/>
<evidence type="ECO:0000256" key="7">
    <source>
        <dbReference type="ARBA" id="ARBA00022695"/>
    </source>
</evidence>
<gene>
    <name evidence="10" type="primary">galT</name>
    <name evidence="13" type="ORF">TPAS_2654</name>
</gene>
<evidence type="ECO:0000256" key="3">
    <source>
        <dbReference type="ARBA" id="ARBA00004947"/>
    </source>
</evidence>
<organism evidence="13 14">
    <name type="scientific">Trichococcus pasteurii</name>
    <dbReference type="NCBI Taxonomy" id="43064"/>
    <lineage>
        <taxon>Bacteria</taxon>
        <taxon>Bacillati</taxon>
        <taxon>Bacillota</taxon>
        <taxon>Bacilli</taxon>
        <taxon>Lactobacillales</taxon>
        <taxon>Carnobacteriaceae</taxon>
        <taxon>Trichococcus</taxon>
    </lineage>
</organism>
<dbReference type="EC" id="2.7.7.12" evidence="10"/>
<keyword evidence="8 10" id="KW-0299">Galactose metabolism</keyword>
<accession>A0A1W1IJ36</accession>
<dbReference type="PANTHER" id="PTHR39191">
    <property type="entry name" value="GALACTOSE-1-PHOSPHATE URIDYLYLTRANSFERASE"/>
    <property type="match status" value="1"/>
</dbReference>
<evidence type="ECO:0000259" key="12">
    <source>
        <dbReference type="Pfam" id="PF02744"/>
    </source>
</evidence>
<dbReference type="NCBIfam" id="TIGR01239">
    <property type="entry name" value="galT_2"/>
    <property type="match status" value="1"/>
</dbReference>
<dbReference type="GO" id="GO:0006012">
    <property type="term" value="P:galactose metabolic process"/>
    <property type="evidence" value="ECO:0007669"/>
    <property type="project" value="UniProtKB-UniRule"/>
</dbReference>
<dbReference type="EMBL" id="FWEY01000010">
    <property type="protein sequence ID" value="SLM52945.1"/>
    <property type="molecule type" value="Genomic_DNA"/>
</dbReference>
<dbReference type="GO" id="GO:0008108">
    <property type="term" value="F:UDP-glucose:hexose-1-phosphate uridylyltransferase activity"/>
    <property type="evidence" value="ECO:0007669"/>
    <property type="project" value="UniProtKB-UniRule"/>
</dbReference>
<reference evidence="14" key="1">
    <citation type="submission" date="2016-04" db="EMBL/GenBank/DDBJ databases">
        <authorList>
            <person name="Strepis N."/>
        </authorList>
    </citation>
    <scope>NUCLEOTIDE SEQUENCE [LARGE SCALE GENOMIC DNA]</scope>
</reference>
<evidence type="ECO:0000259" key="11">
    <source>
        <dbReference type="Pfam" id="PF01087"/>
    </source>
</evidence>
<evidence type="ECO:0000256" key="8">
    <source>
        <dbReference type="ARBA" id="ARBA00023144"/>
    </source>
</evidence>
<keyword evidence="5 10" id="KW-0963">Cytoplasm</keyword>
<dbReference type="PIRSF" id="PIRSF006005">
    <property type="entry name" value="GalT_BS"/>
    <property type="match status" value="1"/>
</dbReference>
<comment type="subcellular location">
    <subcellularLocation>
        <location evidence="2 10">Cytoplasm</location>
    </subcellularLocation>
</comment>
<sequence length="500" mass="56696">MQDSSIDQVIRDFVSKGIAAHRIHSLDERYAINHLLGLLGIDAYDVQKIPSIPLPNLLDSLDRMISYAIGKRLIADVTEEIEILEAQVMELVTPLPSEVNKRFWMHYEEAPMRATDEFYRLSQDNDYIKTRKIAKNKHFSIDSKYGKLEITINLSKPEKTRQQMEAARETEGGNYPVCALCMENEGYRGRAGAAARSNHRIVRLPLFGENWGFQYSPYSYYNEHCIILSEEHVPMNVTEDTIANLLEIVTVFPHYFIGSNAGLPIVGGSILSHEHYQGGRHHFPMEAAKVLRNLALKDFPGVEAEKLYWPLSVIRLRSEDRDEVAAAAGAIMEEWQNYSDPQADILAESAGMRHNAVTLIARRAREAYELDVVLRNNRTTEAFPDGIFHPHPDVQHIKKENIGLIEVLGLAILPPRLETELSEVADYLLGKTAAVASCHREWAEELKQQGPFEEESVMEMIHEAVGEKFLRVIEDAGVYKQTPEGQAGFDRFLSTLENQK</sequence>
<comment type="similarity">
    <text evidence="4 10">Belongs to the galactose-1-phosphate uridylyltransferase type 2 family.</text>
</comment>
<name>A0A1W1IJ36_9LACT</name>
<dbReference type="RefSeq" id="WP_086943676.1">
    <property type="nucleotide sequence ID" value="NZ_FONM01000012.1"/>
</dbReference>
<dbReference type="InterPro" id="IPR000766">
    <property type="entry name" value="GalP_uridyl_Trfase_II"/>
</dbReference>
<dbReference type="NCBIfam" id="NF003629">
    <property type="entry name" value="PRK05270.1-2"/>
    <property type="match status" value="1"/>
</dbReference>
<keyword evidence="6 10" id="KW-0808">Transferase</keyword>
<dbReference type="InterPro" id="IPR005849">
    <property type="entry name" value="GalP_Utransf_N"/>
</dbReference>
<evidence type="ECO:0000256" key="10">
    <source>
        <dbReference type="HAMAP-Rule" id="MF_00571"/>
    </source>
</evidence>